<dbReference type="AlphaFoldDB" id="A0A7Y0HTG6"/>
<name>A0A7Y0HTG6_9BIFI</name>
<dbReference type="InterPro" id="IPR028082">
    <property type="entry name" value="Peripla_BP_I"/>
</dbReference>
<dbReference type="EMBL" id="JAAIIF010000008">
    <property type="protein sequence ID" value="NMM96165.1"/>
    <property type="molecule type" value="Genomic_DNA"/>
</dbReference>
<proteinExistence type="predicted"/>
<protein>
    <submittedName>
        <fullName evidence="3">Multiple sugar-binding periplasmic protein</fullName>
    </submittedName>
</protein>
<evidence type="ECO:0000313" key="3">
    <source>
        <dbReference type="EMBL" id="NMM96165.1"/>
    </source>
</evidence>
<dbReference type="RefSeq" id="WP_169079701.1">
    <property type="nucleotide sequence ID" value="NZ_JAAIIF010000008.1"/>
</dbReference>
<feature type="signal peptide" evidence="2">
    <location>
        <begin position="1"/>
        <end position="27"/>
    </location>
</feature>
<feature type="chain" id="PRO_5039489846" evidence="2">
    <location>
        <begin position="28"/>
        <end position="512"/>
    </location>
</feature>
<dbReference type="Proteomes" id="UP000529710">
    <property type="component" value="Unassembled WGS sequence"/>
</dbReference>
<organism evidence="3 4">
    <name type="scientific">Bifidobacterium erythrocebi</name>
    <dbReference type="NCBI Taxonomy" id="2675325"/>
    <lineage>
        <taxon>Bacteria</taxon>
        <taxon>Bacillati</taxon>
        <taxon>Actinomycetota</taxon>
        <taxon>Actinomycetes</taxon>
        <taxon>Bifidobacteriales</taxon>
        <taxon>Bifidobacteriaceae</taxon>
        <taxon>Bifidobacterium</taxon>
    </lineage>
</organism>
<sequence length="512" mass="54588">MVHTPVLARAAAALSGAALLMMLGACSSSQTTSTAATTANTTADAGSVTMFAPADGITMSQRTPLNKWAKLIPQITGDLKKQGVEKQNISTVISADLDKQSQQLQDWVVKHVTNLKKGSQTAQHSTLIVAPASQTNASSRQYGDYVTQPVVKGAQDSEQREAESRMRSALQLARKAGMHVVLVSNTVSGFTPDAFVQCSTPEQIGELQANMLVSKLDLGKVSKDNPKSIEVLLPYAYADDSDSATSDDAEINDDFAKEAFKGVWKILKPYYEQGKVYSPSGSLSKDSTDDDWQSVAFDLNEKDGAANTIAERIPTIKKDGASARTRIDGIIAMNDAVASSVVDKLDDMGYTGSSADINPSITIPGIVGNIAGHKDLLRKSVPDPAKSPTNDPQSQREESHSGASSSAQSSHDSRWPVITGYGSYADTIPQVVNGKQWMTGLENRDELSTDIARTCVRLNRNKGFSGLSYITEQSIDGVKTPTIHEELIAVSAGNLKATLIDPGYISMAEAGL</sequence>
<keyword evidence="2" id="KW-0732">Signal</keyword>
<keyword evidence="4" id="KW-1185">Reference proteome</keyword>
<evidence type="ECO:0000256" key="1">
    <source>
        <dbReference type="SAM" id="MobiDB-lite"/>
    </source>
</evidence>
<dbReference type="Gene3D" id="3.40.50.2300">
    <property type="match status" value="3"/>
</dbReference>
<accession>A0A7Y0HTG6</accession>
<dbReference type="SUPFAM" id="SSF53822">
    <property type="entry name" value="Periplasmic binding protein-like I"/>
    <property type="match status" value="1"/>
</dbReference>
<evidence type="ECO:0000256" key="2">
    <source>
        <dbReference type="SAM" id="SignalP"/>
    </source>
</evidence>
<feature type="region of interest" description="Disordered" evidence="1">
    <location>
        <begin position="378"/>
        <end position="414"/>
    </location>
</feature>
<gene>
    <name evidence="3" type="ORF">G1C98_0901</name>
</gene>
<evidence type="ECO:0000313" key="4">
    <source>
        <dbReference type="Proteomes" id="UP000529710"/>
    </source>
</evidence>
<comment type="caution">
    <text evidence="3">The sequence shown here is derived from an EMBL/GenBank/DDBJ whole genome shotgun (WGS) entry which is preliminary data.</text>
</comment>
<feature type="compositionally biased region" description="Low complexity" evidence="1">
    <location>
        <begin position="401"/>
        <end position="410"/>
    </location>
</feature>
<reference evidence="3 4" key="1">
    <citation type="submission" date="2020-02" db="EMBL/GenBank/DDBJ databases">
        <title>Characterization of phylogenetic diversity of novel bifidobacterial species isolated in Czech ZOOs.</title>
        <authorList>
            <person name="Lugli G.A."/>
            <person name="Vera N.B."/>
            <person name="Ventura M."/>
        </authorList>
    </citation>
    <scope>NUCLEOTIDE SEQUENCE [LARGE SCALE GENOMIC DNA]</scope>
    <source>
        <strain evidence="3 4">DSM 109960</strain>
    </source>
</reference>